<evidence type="ECO:0000256" key="1">
    <source>
        <dbReference type="SAM" id="MobiDB-lite"/>
    </source>
</evidence>
<feature type="compositionally biased region" description="Low complexity" evidence="1">
    <location>
        <begin position="43"/>
        <end position="57"/>
    </location>
</feature>
<feature type="compositionally biased region" description="Low complexity" evidence="1">
    <location>
        <begin position="68"/>
        <end position="78"/>
    </location>
</feature>
<feature type="compositionally biased region" description="Low complexity" evidence="1">
    <location>
        <begin position="96"/>
        <end position="107"/>
    </location>
</feature>
<dbReference type="EMBL" id="CADCTL010000016">
    <property type="protein sequence ID" value="CAA9213578.1"/>
    <property type="molecule type" value="Genomic_DNA"/>
</dbReference>
<feature type="compositionally biased region" description="Basic and acidic residues" evidence="1">
    <location>
        <begin position="1"/>
        <end position="15"/>
    </location>
</feature>
<name>A0A6J4H4B5_9PROT</name>
<feature type="non-terminal residue" evidence="2">
    <location>
        <position position="132"/>
    </location>
</feature>
<protein>
    <submittedName>
        <fullName evidence="2">BUG/TctC family periplasmic protein</fullName>
    </submittedName>
</protein>
<dbReference type="AlphaFoldDB" id="A0A6J4H4B5"/>
<accession>A0A6J4H4B5</accession>
<gene>
    <name evidence="2" type="ORF">AVDCRST_MAG04-249</name>
</gene>
<reference evidence="2" key="1">
    <citation type="submission" date="2020-02" db="EMBL/GenBank/DDBJ databases">
        <authorList>
            <person name="Meier V. D."/>
        </authorList>
    </citation>
    <scope>NUCLEOTIDE SEQUENCE</scope>
    <source>
        <strain evidence="2">AVDCRST_MAG04</strain>
    </source>
</reference>
<feature type="non-terminal residue" evidence="2">
    <location>
        <position position="1"/>
    </location>
</feature>
<sequence>DPHASPRRADHREQARLAPQPGQRPAARGGRTRGDGADRFRLGARPPVAPGGAVPTGRADRHRRPAARAEAGGTARPTRGGGEPRRRGRQHRRGARGALARGRAHAAAGDRRRDGDQPGAVRAPVLRRGDGP</sequence>
<proteinExistence type="predicted"/>
<feature type="compositionally biased region" description="Low complexity" evidence="1">
    <location>
        <begin position="16"/>
        <end position="29"/>
    </location>
</feature>
<organism evidence="2">
    <name type="scientific">uncultured Acetobacteraceae bacterium</name>
    <dbReference type="NCBI Taxonomy" id="169975"/>
    <lineage>
        <taxon>Bacteria</taxon>
        <taxon>Pseudomonadati</taxon>
        <taxon>Pseudomonadota</taxon>
        <taxon>Alphaproteobacteria</taxon>
        <taxon>Acetobacterales</taxon>
        <taxon>Acetobacteraceae</taxon>
        <taxon>environmental samples</taxon>
    </lineage>
</organism>
<feature type="region of interest" description="Disordered" evidence="1">
    <location>
        <begin position="1"/>
        <end position="132"/>
    </location>
</feature>
<feature type="compositionally biased region" description="Basic residues" evidence="1">
    <location>
        <begin position="86"/>
        <end position="95"/>
    </location>
</feature>
<evidence type="ECO:0000313" key="2">
    <source>
        <dbReference type="EMBL" id="CAA9213578.1"/>
    </source>
</evidence>
<feature type="compositionally biased region" description="Basic and acidic residues" evidence="1">
    <location>
        <begin position="32"/>
        <end position="41"/>
    </location>
</feature>